<dbReference type="OrthoDB" id="778489at2759"/>
<organism evidence="3">
    <name type="scientific">Setaria italica</name>
    <name type="common">Foxtail millet</name>
    <name type="synonym">Panicum italicum</name>
    <dbReference type="NCBI Taxonomy" id="4555"/>
    <lineage>
        <taxon>Eukaryota</taxon>
        <taxon>Viridiplantae</taxon>
        <taxon>Streptophyta</taxon>
        <taxon>Embryophyta</taxon>
        <taxon>Tracheophyta</taxon>
        <taxon>Spermatophyta</taxon>
        <taxon>Magnoliopsida</taxon>
        <taxon>Liliopsida</taxon>
        <taxon>Poales</taxon>
        <taxon>Poaceae</taxon>
        <taxon>PACMAD clade</taxon>
        <taxon>Panicoideae</taxon>
        <taxon>Panicodae</taxon>
        <taxon>Paniceae</taxon>
        <taxon>Cenchrinae</taxon>
        <taxon>Setaria</taxon>
    </lineage>
</organism>
<reference evidence="3" key="1">
    <citation type="journal article" date="2012" name="Nat. Biotechnol.">
        <title>Reference genome sequence of the model plant Setaria.</title>
        <authorList>
            <person name="Bennetzen J.L."/>
            <person name="Schmutz J."/>
            <person name="Wang H."/>
            <person name="Percifield R."/>
            <person name="Hawkins J."/>
            <person name="Pontaroli A.C."/>
            <person name="Estep M."/>
            <person name="Feng L."/>
            <person name="Vaughn J.N."/>
            <person name="Grimwood J."/>
            <person name="Jenkins J."/>
            <person name="Barry K."/>
            <person name="Lindquist E."/>
            <person name="Hellsten U."/>
            <person name="Deshpande S."/>
            <person name="Wang X."/>
            <person name="Wu X."/>
            <person name="Mitros T."/>
            <person name="Triplett J."/>
            <person name="Yang X."/>
            <person name="Ye C.Y."/>
            <person name="Mauro-Herrera M."/>
            <person name="Wang L."/>
            <person name="Li P."/>
            <person name="Sharma M."/>
            <person name="Sharma R."/>
            <person name="Ronald P.C."/>
            <person name="Panaud O."/>
            <person name="Kellogg E.A."/>
            <person name="Brutnell T.P."/>
            <person name="Doust A.N."/>
            <person name="Tuskan G.A."/>
            <person name="Rokhsar D."/>
            <person name="Devos K.M."/>
        </authorList>
    </citation>
    <scope>NUCLEOTIDE SEQUENCE [LARGE SCALE GENOMIC DNA]</scope>
    <source>
        <strain evidence="3">Yugu1</strain>
    </source>
</reference>
<evidence type="ECO:0000259" key="2">
    <source>
        <dbReference type="Pfam" id="PF22936"/>
    </source>
</evidence>
<dbReference type="EMBL" id="CM003530">
    <property type="protein sequence ID" value="RCV18301.1"/>
    <property type="molecule type" value="Genomic_DNA"/>
</dbReference>
<evidence type="ECO:0000313" key="3">
    <source>
        <dbReference type="EMBL" id="RCV18301.1"/>
    </source>
</evidence>
<protein>
    <recommendedName>
        <fullName evidence="2">Retrovirus-related Pol polyprotein from transposon TNT 1-94-like beta-barrel domain-containing protein</fullName>
    </recommendedName>
</protein>
<evidence type="ECO:0000256" key="1">
    <source>
        <dbReference type="SAM" id="MobiDB-lite"/>
    </source>
</evidence>
<feature type="compositionally biased region" description="Basic residues" evidence="1">
    <location>
        <begin position="1"/>
        <end position="16"/>
    </location>
</feature>
<feature type="region of interest" description="Disordered" evidence="1">
    <location>
        <begin position="1"/>
        <end position="24"/>
    </location>
</feature>
<proteinExistence type="predicted"/>
<dbReference type="AlphaFoldDB" id="A0A368QK31"/>
<sequence>MRPRKTSNGKKQGPKAKKGEASPRIYSVVEVDPALEDPKLLEAIREKNKDALAHALDPNRGPLKTNKANTAETAWYFTSGPHHVTGNLDLLTDLTPVIDRWTQCTLGVGPPWQVLARGSVNINGIILHDVWFVPDCGVNLVSGCQLGLMWVDSDGTFSIIRHDAVVGKGHHMGAAGLLELDFINLKSGAVWYIASNVSQHMTGNLHLLTDFNPT</sequence>
<dbReference type="Pfam" id="PF22936">
    <property type="entry name" value="Pol_BBD"/>
    <property type="match status" value="1"/>
</dbReference>
<dbReference type="InterPro" id="IPR054722">
    <property type="entry name" value="PolX-like_BBD"/>
</dbReference>
<gene>
    <name evidence="3" type="ORF">SETIT_3G289500v2</name>
</gene>
<accession>A0A368QK31</accession>
<name>A0A368QK31_SETIT</name>
<feature type="domain" description="Retrovirus-related Pol polyprotein from transposon TNT 1-94-like beta-barrel" evidence="2">
    <location>
        <begin position="75"/>
        <end position="146"/>
    </location>
</feature>
<reference evidence="3" key="2">
    <citation type="submission" date="2015-07" db="EMBL/GenBank/DDBJ databases">
        <authorList>
            <person name="Noorani M."/>
        </authorList>
    </citation>
    <scope>NUCLEOTIDE SEQUENCE</scope>
    <source>
        <strain evidence="3">Yugu1</strain>
    </source>
</reference>